<evidence type="ECO:0000313" key="2">
    <source>
        <dbReference type="EMBL" id="ROL47427.1"/>
    </source>
</evidence>
<proteinExistence type="predicted"/>
<sequence length="131" mass="14519">MRNIRWQTLAQLELLSFYLVNLFLHSLSLHHLHPPLPLSSLHVHLAVRLGFVCVADTADRTGQVFSVSSRPVSEVRAVGGTEKRKEGADRRRAGSSSSAYGRSLTDFLTSHRYIDSRCHLGSFSDVQSSGT</sequence>
<accession>A0A3N0YMM5</accession>
<gene>
    <name evidence="2" type="ORF">DPX16_13142</name>
</gene>
<evidence type="ECO:0000313" key="3">
    <source>
        <dbReference type="Proteomes" id="UP000281406"/>
    </source>
</evidence>
<dbReference type="EMBL" id="RJVU01035392">
    <property type="protein sequence ID" value="ROL47427.1"/>
    <property type="molecule type" value="Genomic_DNA"/>
</dbReference>
<evidence type="ECO:0000256" key="1">
    <source>
        <dbReference type="SAM" id="MobiDB-lite"/>
    </source>
</evidence>
<dbReference type="AlphaFoldDB" id="A0A3N0YMM5"/>
<comment type="caution">
    <text evidence="2">The sequence shown here is derived from an EMBL/GenBank/DDBJ whole genome shotgun (WGS) entry which is preliminary data.</text>
</comment>
<keyword evidence="3" id="KW-1185">Reference proteome</keyword>
<dbReference type="Proteomes" id="UP000281406">
    <property type="component" value="Unassembled WGS sequence"/>
</dbReference>
<feature type="compositionally biased region" description="Basic and acidic residues" evidence="1">
    <location>
        <begin position="81"/>
        <end position="92"/>
    </location>
</feature>
<name>A0A3N0YMM5_ANAGA</name>
<feature type="region of interest" description="Disordered" evidence="1">
    <location>
        <begin position="76"/>
        <end position="101"/>
    </location>
</feature>
<organism evidence="2 3">
    <name type="scientific">Anabarilius grahami</name>
    <name type="common">Kanglang fish</name>
    <name type="synonym">Barilius grahami</name>
    <dbReference type="NCBI Taxonomy" id="495550"/>
    <lineage>
        <taxon>Eukaryota</taxon>
        <taxon>Metazoa</taxon>
        <taxon>Chordata</taxon>
        <taxon>Craniata</taxon>
        <taxon>Vertebrata</taxon>
        <taxon>Euteleostomi</taxon>
        <taxon>Actinopterygii</taxon>
        <taxon>Neopterygii</taxon>
        <taxon>Teleostei</taxon>
        <taxon>Ostariophysi</taxon>
        <taxon>Cypriniformes</taxon>
        <taxon>Xenocyprididae</taxon>
        <taxon>Xenocypridinae</taxon>
        <taxon>Xenocypridinae incertae sedis</taxon>
        <taxon>Anabarilius</taxon>
    </lineage>
</organism>
<protein>
    <submittedName>
        <fullName evidence="2">Uncharacterized protein</fullName>
    </submittedName>
</protein>
<reference evidence="2 3" key="1">
    <citation type="submission" date="2018-10" db="EMBL/GenBank/DDBJ databases">
        <title>Genome assembly for a Yunnan-Guizhou Plateau 3E fish, Anabarilius grahami (Regan), and its evolutionary and genetic applications.</title>
        <authorList>
            <person name="Jiang W."/>
        </authorList>
    </citation>
    <scope>NUCLEOTIDE SEQUENCE [LARGE SCALE GENOMIC DNA]</scope>
    <source>
        <strain evidence="2">AG-KIZ</strain>
        <tissue evidence="2">Muscle</tissue>
    </source>
</reference>